<accession>A0A5R9F9L7</accession>
<keyword evidence="1" id="KW-0812">Transmembrane</keyword>
<evidence type="ECO:0008006" key="4">
    <source>
        <dbReference type="Google" id="ProtNLM"/>
    </source>
</evidence>
<keyword evidence="3" id="KW-1185">Reference proteome</keyword>
<dbReference type="AlphaFoldDB" id="A0A5R9F9L7"/>
<proteinExistence type="predicted"/>
<sequence length="64" mass="7263">MQTFAIIVIVFLVIMSLVGTLMIGGKSDRDYMNRSKKNTLTISFIYVVSTFIFLGILGIYMYLT</sequence>
<evidence type="ECO:0000313" key="3">
    <source>
        <dbReference type="Proteomes" id="UP000308230"/>
    </source>
</evidence>
<dbReference type="EMBL" id="SWLG01000001">
    <property type="protein sequence ID" value="TLS38956.1"/>
    <property type="molecule type" value="Genomic_DNA"/>
</dbReference>
<evidence type="ECO:0000256" key="1">
    <source>
        <dbReference type="SAM" id="Phobius"/>
    </source>
</evidence>
<dbReference type="OrthoDB" id="2930540at2"/>
<keyword evidence="1" id="KW-1133">Transmembrane helix</keyword>
<dbReference type="Proteomes" id="UP000308230">
    <property type="component" value="Unassembled WGS sequence"/>
</dbReference>
<reference evidence="2 3" key="1">
    <citation type="submission" date="2019-04" db="EMBL/GenBank/DDBJ databases">
        <title>Bacillus caeni sp. nov., a bacterium isolated from mangrove sediment.</title>
        <authorList>
            <person name="Huang H."/>
            <person name="Mo K."/>
            <person name="Hu Y."/>
        </authorList>
    </citation>
    <scope>NUCLEOTIDE SEQUENCE [LARGE SCALE GENOMIC DNA]</scope>
    <source>
        <strain evidence="2 3">HB172195</strain>
    </source>
</reference>
<gene>
    <name evidence="2" type="ORF">FCL54_01195</name>
</gene>
<protein>
    <recommendedName>
        <fullName evidence="4">Group-specific protein</fullName>
    </recommendedName>
</protein>
<dbReference type="RefSeq" id="WP_138122324.1">
    <property type="nucleotide sequence ID" value="NZ_SWLG01000001.1"/>
</dbReference>
<comment type="caution">
    <text evidence="2">The sequence shown here is derived from an EMBL/GenBank/DDBJ whole genome shotgun (WGS) entry which is preliminary data.</text>
</comment>
<keyword evidence="1" id="KW-0472">Membrane</keyword>
<feature type="transmembrane region" description="Helical" evidence="1">
    <location>
        <begin position="44"/>
        <end position="63"/>
    </location>
</feature>
<evidence type="ECO:0000313" key="2">
    <source>
        <dbReference type="EMBL" id="TLS38956.1"/>
    </source>
</evidence>
<name>A0A5R9F9L7_9BACL</name>
<feature type="transmembrane region" description="Helical" evidence="1">
    <location>
        <begin position="6"/>
        <end position="24"/>
    </location>
</feature>
<organism evidence="2 3">
    <name type="scientific">Exobacillus caeni</name>
    <dbReference type="NCBI Taxonomy" id="2574798"/>
    <lineage>
        <taxon>Bacteria</taxon>
        <taxon>Bacillati</taxon>
        <taxon>Bacillota</taxon>
        <taxon>Bacilli</taxon>
        <taxon>Bacillales</taxon>
        <taxon>Guptibacillaceae</taxon>
        <taxon>Exobacillus</taxon>
    </lineage>
</organism>